<proteinExistence type="predicted"/>
<dbReference type="InterPro" id="IPR029058">
    <property type="entry name" value="AB_hydrolase_fold"/>
</dbReference>
<accession>A9WND4</accession>
<dbReference type="EMBL" id="CP000910">
    <property type="protein sequence ID" value="ABY23190.1"/>
    <property type="molecule type" value="Genomic_DNA"/>
</dbReference>
<name>A9WND4_RENSM</name>
<dbReference type="KEGG" id="rsa:RSal33209_1454"/>
<evidence type="ECO:0000313" key="1">
    <source>
        <dbReference type="EMBL" id="ABY23190.1"/>
    </source>
</evidence>
<dbReference type="AlphaFoldDB" id="A9WND4"/>
<organism evidence="1 2">
    <name type="scientific">Renibacterium salmoninarum (strain ATCC 33209 / DSM 20767 / JCM 11484 / NBRC 15589 / NCIMB 2235)</name>
    <dbReference type="NCBI Taxonomy" id="288705"/>
    <lineage>
        <taxon>Bacteria</taxon>
        <taxon>Bacillati</taxon>
        <taxon>Actinomycetota</taxon>
        <taxon>Actinomycetes</taxon>
        <taxon>Micrococcales</taxon>
        <taxon>Micrococcaceae</taxon>
        <taxon>Renibacterium</taxon>
    </lineage>
</organism>
<dbReference type="STRING" id="288705.RSal33209_1454"/>
<dbReference type="eggNOG" id="COG2945">
    <property type="taxonomic scope" value="Bacteria"/>
</dbReference>
<dbReference type="HOGENOM" id="CLU_065354_0_0_11"/>
<dbReference type="Proteomes" id="UP000002007">
    <property type="component" value="Chromosome"/>
</dbReference>
<dbReference type="SUPFAM" id="SSF53474">
    <property type="entry name" value="alpha/beta-Hydrolases"/>
    <property type="match status" value="1"/>
</dbReference>
<keyword evidence="2" id="KW-1185">Reference proteome</keyword>
<protein>
    <submittedName>
        <fullName evidence="1">Uncharacterized protein</fullName>
    </submittedName>
</protein>
<reference evidence="2" key="1">
    <citation type="journal article" date="2008" name="J. Bacteriol.">
        <title>Genome sequence of the fish pathogen Renibacterium salmoninarum suggests reductive evolution away from an environmental Arthrobacter ancestor.</title>
        <authorList>
            <person name="Wiens G.D."/>
            <person name="Rockey D.D."/>
            <person name="Wu Z."/>
            <person name="Chang J."/>
            <person name="Levy R."/>
            <person name="Crane S."/>
            <person name="Chen D.S."/>
            <person name="Capri G.R."/>
            <person name="Burnett J.R."/>
            <person name="Sudheesh P.S."/>
            <person name="Schipma M.J."/>
            <person name="Burd H."/>
            <person name="Bhattacharyya A."/>
            <person name="Rhodes L.D."/>
            <person name="Kaul R."/>
            <person name="Strom M.S."/>
        </authorList>
    </citation>
    <scope>NUCLEOTIDE SEQUENCE [LARGE SCALE GENOMIC DNA]</scope>
    <source>
        <strain evidence="2">ATCC 33209 / DSM 20767 / JCM 11484 / NBRC 15589 / NCIMB 2235</strain>
    </source>
</reference>
<evidence type="ECO:0000313" key="2">
    <source>
        <dbReference type="Proteomes" id="UP000002007"/>
    </source>
</evidence>
<sequence length="362" mass="39021">MQIASLLAEPRWRALGTASGWFGKSLPCRPKKIMFAQVAEKGSRLAWRIWSFGAKTGFLARLMRLLVGGIGIQRAGGAGVSEAEPRKPKITIMNAATFASAEFNPDIFQFVDSGESEPIRAGSVLPAIRENIELHTSDGLRLVGELALPSDGEIRGTLVTLHPLPTHGGFMDSHVYRKASYRLPALAKIAVLRFNTRGTSSPRGTSDGHFEEGIGEHADVTAASQFALDRGLPNRWLLGWSFGTELALKYGALSPVAEQIEGAILLSPPLKRATDEDLESWAKTGKPVTALIPEFDDYLRPPEAQQRFARLPQARVIGVDGAKHLLVGEKFAARALNEITGTVLGQPVELSSSWQGPLASAG</sequence>
<gene>
    <name evidence="1" type="ordered locus">RSal33209_1454</name>
</gene>
<dbReference type="Gene3D" id="3.40.50.1820">
    <property type="entry name" value="alpha/beta hydrolase"/>
    <property type="match status" value="1"/>
</dbReference>